<dbReference type="EMBL" id="JACHFZ010000002">
    <property type="protein sequence ID" value="MBB5291816.1"/>
    <property type="molecule type" value="Genomic_DNA"/>
</dbReference>
<organism evidence="3 4">
    <name type="scientific">Brevundimonas basaltis</name>
    <dbReference type="NCBI Taxonomy" id="472166"/>
    <lineage>
        <taxon>Bacteria</taxon>
        <taxon>Pseudomonadati</taxon>
        <taxon>Pseudomonadota</taxon>
        <taxon>Alphaproteobacteria</taxon>
        <taxon>Caulobacterales</taxon>
        <taxon>Caulobacteraceae</taxon>
        <taxon>Brevundimonas</taxon>
    </lineage>
</organism>
<accession>A0A7W8HXM9</accession>
<evidence type="ECO:0000259" key="2">
    <source>
        <dbReference type="PROSITE" id="PS50930"/>
    </source>
</evidence>
<dbReference type="Proteomes" id="UP000566663">
    <property type="component" value="Unassembled WGS sequence"/>
</dbReference>
<comment type="caution">
    <text evidence="3">The sequence shown here is derived from an EMBL/GenBank/DDBJ whole genome shotgun (WGS) entry which is preliminary data.</text>
</comment>
<gene>
    <name evidence="3" type="ORF">HNQ67_001330</name>
</gene>
<dbReference type="InterPro" id="IPR007492">
    <property type="entry name" value="LytTR_DNA-bd_dom"/>
</dbReference>
<dbReference type="RefSeq" id="WP_246347473.1">
    <property type="nucleotide sequence ID" value="NZ_BAAAFF010000005.1"/>
</dbReference>
<keyword evidence="1" id="KW-0812">Transmembrane</keyword>
<feature type="domain" description="HTH LytTR-type" evidence="2">
    <location>
        <begin position="165"/>
        <end position="269"/>
    </location>
</feature>
<proteinExistence type="predicted"/>
<evidence type="ECO:0000256" key="1">
    <source>
        <dbReference type="SAM" id="Phobius"/>
    </source>
</evidence>
<feature type="transmembrane region" description="Helical" evidence="1">
    <location>
        <begin position="127"/>
        <end position="149"/>
    </location>
</feature>
<feature type="transmembrane region" description="Helical" evidence="1">
    <location>
        <begin position="56"/>
        <end position="74"/>
    </location>
</feature>
<dbReference type="GO" id="GO:0003677">
    <property type="term" value="F:DNA binding"/>
    <property type="evidence" value="ECO:0007669"/>
    <property type="project" value="InterPro"/>
</dbReference>
<keyword evidence="1" id="KW-1133">Transmembrane helix</keyword>
<evidence type="ECO:0000313" key="3">
    <source>
        <dbReference type="EMBL" id="MBB5291816.1"/>
    </source>
</evidence>
<dbReference type="Pfam" id="PF04397">
    <property type="entry name" value="LytTR"/>
    <property type="match status" value="1"/>
</dbReference>
<feature type="transmembrane region" description="Helical" evidence="1">
    <location>
        <begin position="32"/>
        <end position="50"/>
    </location>
</feature>
<sequence length="269" mass="29189">MRARAPRRLMGASIVPDGDGRRLRLDIRLDRGVAISVGAGVVLALTGAFGTDAVPLWLRLAYWVPLILAGAVWGHLSSRLVERVIDPDERPWLTVLLVSAATAGPVTGLVWLVTGLVFGGAIYPLSWLAYFIGPVLIITLTLSALSVFLDRPPPVQTHAGAGGTAPARFLERLPPRLRGATLFAVQAEDHYLRLHTDRGSDLILMRLSDAVAELEGLEGARTHRSWWVARDAVRDVSRGDGRAVLTLEGGVTAPVSRRYARSLREAGWY</sequence>
<dbReference type="PROSITE" id="PS50930">
    <property type="entry name" value="HTH_LYTTR"/>
    <property type="match status" value="1"/>
</dbReference>
<dbReference type="Gene3D" id="2.40.50.1020">
    <property type="entry name" value="LytTr DNA-binding domain"/>
    <property type="match status" value="1"/>
</dbReference>
<keyword evidence="1" id="KW-0472">Membrane</keyword>
<dbReference type="AlphaFoldDB" id="A0A7W8HXM9"/>
<dbReference type="SMART" id="SM00850">
    <property type="entry name" value="LytTR"/>
    <property type="match status" value="1"/>
</dbReference>
<protein>
    <recommendedName>
        <fullName evidence="2">HTH LytTR-type domain-containing protein</fullName>
    </recommendedName>
</protein>
<evidence type="ECO:0000313" key="4">
    <source>
        <dbReference type="Proteomes" id="UP000566663"/>
    </source>
</evidence>
<name>A0A7W8HXM9_9CAUL</name>
<reference evidence="3 4" key="1">
    <citation type="submission" date="2020-08" db="EMBL/GenBank/DDBJ databases">
        <title>Genomic Encyclopedia of Type Strains, Phase IV (KMG-IV): sequencing the most valuable type-strain genomes for metagenomic binning, comparative biology and taxonomic classification.</title>
        <authorList>
            <person name="Goeker M."/>
        </authorList>
    </citation>
    <scope>NUCLEOTIDE SEQUENCE [LARGE SCALE GENOMIC DNA]</scope>
    <source>
        <strain evidence="3 4">DSM 25335</strain>
    </source>
</reference>
<feature type="transmembrane region" description="Helical" evidence="1">
    <location>
        <begin position="95"/>
        <end position="121"/>
    </location>
</feature>
<keyword evidence="4" id="KW-1185">Reference proteome</keyword>